<dbReference type="Gene3D" id="1.20.120.330">
    <property type="entry name" value="Nucleotidyltransferases domain 2"/>
    <property type="match status" value="1"/>
</dbReference>
<evidence type="ECO:0000313" key="3">
    <source>
        <dbReference type="Proteomes" id="UP000195729"/>
    </source>
</evidence>
<organism evidence="1 4">
    <name type="scientific">Tatumella citrea</name>
    <name type="common">Pantoea citrea</name>
    <dbReference type="NCBI Taxonomy" id="53336"/>
    <lineage>
        <taxon>Bacteria</taxon>
        <taxon>Pseudomonadati</taxon>
        <taxon>Pseudomonadota</taxon>
        <taxon>Gammaproteobacteria</taxon>
        <taxon>Enterobacterales</taxon>
        <taxon>Erwiniaceae</taxon>
        <taxon>Tatumella</taxon>
    </lineage>
</organism>
<dbReference type="KEGG" id="tci:A7K98_12735"/>
<keyword evidence="3" id="KW-1185">Reference proteome</keyword>
<proteinExistence type="predicted"/>
<dbReference type="PANTHER" id="PTHR37941:SF1">
    <property type="entry name" value="FUMARASE E-RELATED"/>
    <property type="match status" value="1"/>
</dbReference>
<reference evidence="3 4" key="1">
    <citation type="submission" date="2016-05" db="EMBL/GenBank/DDBJ databases">
        <title>Complete genome sequence of two 2,5-diketo-D-glunonic acid producing strain Tatumella citrea.</title>
        <authorList>
            <person name="Duan C."/>
            <person name="Yang J."/>
            <person name="Yang S."/>
        </authorList>
    </citation>
    <scope>NUCLEOTIDE SEQUENCE [LARGE SCALE GENOMIC DNA]</scope>
    <source>
        <strain evidence="2 3">ATCC 39140</strain>
        <strain evidence="1 4">DSM 13699</strain>
    </source>
</reference>
<dbReference type="Pfam" id="PF05068">
    <property type="entry name" value="MtlR"/>
    <property type="match status" value="1"/>
</dbReference>
<dbReference type="AlphaFoldDB" id="A0A1Y0LLN9"/>
<dbReference type="RefSeq" id="WP_087488917.1">
    <property type="nucleotide sequence ID" value="NZ_CP015579.1"/>
</dbReference>
<dbReference type="Proteomes" id="UP000195729">
    <property type="component" value="Chromosome"/>
</dbReference>
<gene>
    <name evidence="1" type="ORF">A7K98_12735</name>
    <name evidence="2" type="ORF">A7K99_12725</name>
</gene>
<dbReference type="OrthoDB" id="9814134at2"/>
<accession>A0A1Y0LLN9</accession>
<dbReference type="InterPro" id="IPR038026">
    <property type="entry name" value="MtlR-like_sf"/>
</dbReference>
<evidence type="ECO:0008006" key="5">
    <source>
        <dbReference type="Google" id="ProtNLM"/>
    </source>
</evidence>
<evidence type="ECO:0000313" key="2">
    <source>
        <dbReference type="EMBL" id="ARU98590.1"/>
    </source>
</evidence>
<dbReference type="GO" id="GO:0045892">
    <property type="term" value="P:negative regulation of DNA-templated transcription"/>
    <property type="evidence" value="ECO:0007669"/>
    <property type="project" value="TreeGrafter"/>
</dbReference>
<name>A0A1Y0LLN9_TATCI</name>
<dbReference type="InterPro" id="IPR007761">
    <property type="entry name" value="MtlR-like"/>
</dbReference>
<evidence type="ECO:0000313" key="4">
    <source>
        <dbReference type="Proteomes" id="UP000195814"/>
    </source>
</evidence>
<protein>
    <recommendedName>
        <fullName evidence="5">Mannitol operon repressor</fullName>
    </recommendedName>
</protein>
<dbReference type="EMBL" id="CP015581">
    <property type="protein sequence ID" value="ARU98590.1"/>
    <property type="molecule type" value="Genomic_DNA"/>
</dbReference>
<dbReference type="Proteomes" id="UP000195814">
    <property type="component" value="Chromosome"/>
</dbReference>
<dbReference type="EMBL" id="CP015579">
    <property type="protein sequence ID" value="ARU94552.1"/>
    <property type="molecule type" value="Genomic_DNA"/>
</dbReference>
<dbReference type="SUPFAM" id="SSF158668">
    <property type="entry name" value="MtlR-like"/>
    <property type="match status" value="1"/>
</dbReference>
<sequence length="179" mass="20101">MVDNIFSGKEFAEEVKRCISVFDTESDRGVVLVASSMIEEALKNLIASYLLPPLNKGDELLERGPLQNLNSRIQAAYRLGLIRKSVSDGLHAFRDMRNEFAHNIETCNFSDPKIIIKLDAIYKHSADISLLLDGYWPHDKEGGAIPTRLKFTLFISVLISALNFAQREVIAIQPLDLIN</sequence>
<dbReference type="PANTHER" id="PTHR37941">
    <property type="entry name" value="FUMARASE E-RELATED"/>
    <property type="match status" value="1"/>
</dbReference>
<evidence type="ECO:0000313" key="1">
    <source>
        <dbReference type="EMBL" id="ARU94552.1"/>
    </source>
</evidence>